<protein>
    <submittedName>
        <fullName evidence="1">Pimeloyl-ACP methyl ester carboxylesterase</fullName>
    </submittedName>
</protein>
<organism evidence="1 2">
    <name type="scientific">Flavobacterium pectinovorum</name>
    <dbReference type="NCBI Taxonomy" id="29533"/>
    <lineage>
        <taxon>Bacteria</taxon>
        <taxon>Pseudomonadati</taxon>
        <taxon>Bacteroidota</taxon>
        <taxon>Flavobacteriia</taxon>
        <taxon>Flavobacteriales</taxon>
        <taxon>Flavobacteriaceae</taxon>
        <taxon>Flavobacterium</taxon>
    </lineage>
</organism>
<accession>A0ABY1J6A3</accession>
<dbReference type="EMBL" id="FRBX01000004">
    <property type="protein sequence ID" value="SHM83873.1"/>
    <property type="molecule type" value="Genomic_DNA"/>
</dbReference>
<evidence type="ECO:0000313" key="1">
    <source>
        <dbReference type="EMBL" id="SHM83873.1"/>
    </source>
</evidence>
<reference evidence="1 2" key="1">
    <citation type="submission" date="2016-11" db="EMBL/GenBank/DDBJ databases">
        <authorList>
            <person name="Varghese N."/>
            <person name="Submissions S."/>
        </authorList>
    </citation>
    <scope>NUCLEOTIDE SEQUENCE [LARGE SCALE GENOMIC DNA]</scope>
    <source>
        <strain evidence="1 2">DSM 6368</strain>
    </source>
</reference>
<sequence length="239" mass="27797">MHIAKKSNFRINLKATISELMSKIPVYFMPGLAASSTIFERINLDESVFEMCLLEWEIPHPKESLSDYALRITKNIKHENPVLIGVSFGGILVQEMAKHIDVLKVIIISSVRSNLEFPRRMKIGKTTKAYKLIPMKLILNIENLAKYSFGEKVNKRIKLYEKFLAMRDIRYLQWAVENVILWDRNQIDENIIHIHGDQDEVFPIKYIKSCIIVKGGTHIMILNKYKWLNENLPSIILES</sequence>
<proteinExistence type="predicted"/>
<name>A0ABY1J6A3_9FLAO</name>
<dbReference type="Proteomes" id="UP000184216">
    <property type="component" value="Unassembled WGS sequence"/>
</dbReference>
<dbReference type="SUPFAM" id="SSF53474">
    <property type="entry name" value="alpha/beta-Hydrolases"/>
    <property type="match status" value="1"/>
</dbReference>
<dbReference type="InterPro" id="IPR029058">
    <property type="entry name" value="AB_hydrolase_fold"/>
</dbReference>
<dbReference type="Gene3D" id="3.40.50.1820">
    <property type="entry name" value="alpha/beta hydrolase"/>
    <property type="match status" value="1"/>
</dbReference>
<gene>
    <name evidence="1" type="ORF">SAMN05444387_3366</name>
</gene>
<comment type="caution">
    <text evidence="1">The sequence shown here is derived from an EMBL/GenBank/DDBJ whole genome shotgun (WGS) entry which is preliminary data.</text>
</comment>
<evidence type="ECO:0000313" key="2">
    <source>
        <dbReference type="Proteomes" id="UP000184216"/>
    </source>
</evidence>
<keyword evidence="2" id="KW-1185">Reference proteome</keyword>